<evidence type="ECO:0000259" key="2">
    <source>
        <dbReference type="SMART" id="SM00849"/>
    </source>
</evidence>
<dbReference type="PANTHER" id="PTHR42951">
    <property type="entry name" value="METALLO-BETA-LACTAMASE DOMAIN-CONTAINING"/>
    <property type="match status" value="1"/>
</dbReference>
<protein>
    <submittedName>
        <fullName evidence="3">Cyclase</fullName>
    </submittedName>
</protein>
<evidence type="ECO:0000313" key="3">
    <source>
        <dbReference type="EMBL" id="GHE57428.1"/>
    </source>
</evidence>
<dbReference type="Pfam" id="PF00753">
    <property type="entry name" value="Lactamase_B"/>
    <property type="match status" value="1"/>
</dbReference>
<comment type="caution">
    <text evidence="3">The sequence shown here is derived from an EMBL/GenBank/DDBJ whole genome shotgun (WGS) entry which is preliminary data.</text>
</comment>
<sequence>MISRRHFIQKSIISTAGLSLSSPLVKLLFQNGYQMKVLRNNVGIFTERGGTIAYMISSEGIAVVDSQFPDQSQHLIDEIKKQSERKIDLLVNTHHHGDHTAGNIAFKGLVNKVVAHENSMLNQKTTAEARGGLDGQLLPNTTYKSGVHRERVGGERIALHYFGAGHTNGDSFVHFENANIVHTGDLLFNRRVPYIDKSAGADIANWQQVLEKAYNTFDADTLFVYGHSGEGYEITGNREDLKAFQNYLAQVLSFVKKGKANGKTKEELAQANEIPGAPEWKGNQSRAVQAAWLELFGE</sequence>
<evidence type="ECO:0000256" key="1">
    <source>
        <dbReference type="ARBA" id="ARBA00005250"/>
    </source>
</evidence>
<dbReference type="EMBL" id="BNAG01000001">
    <property type="protein sequence ID" value="GHE57428.1"/>
    <property type="molecule type" value="Genomic_DNA"/>
</dbReference>
<proteinExistence type="inferred from homology"/>
<organism evidence="3 4">
    <name type="scientific">Roseivirga thermotolerans</name>
    <dbReference type="NCBI Taxonomy" id="1758176"/>
    <lineage>
        <taxon>Bacteria</taxon>
        <taxon>Pseudomonadati</taxon>
        <taxon>Bacteroidota</taxon>
        <taxon>Cytophagia</taxon>
        <taxon>Cytophagales</taxon>
        <taxon>Roseivirgaceae</taxon>
        <taxon>Roseivirga</taxon>
    </lineage>
</organism>
<reference evidence="4" key="1">
    <citation type="journal article" date="2019" name="Int. J. Syst. Evol. Microbiol.">
        <title>The Global Catalogue of Microorganisms (GCM) 10K type strain sequencing project: providing services to taxonomists for standard genome sequencing and annotation.</title>
        <authorList>
            <consortium name="The Broad Institute Genomics Platform"/>
            <consortium name="The Broad Institute Genome Sequencing Center for Infectious Disease"/>
            <person name="Wu L."/>
            <person name="Ma J."/>
        </authorList>
    </citation>
    <scope>NUCLEOTIDE SEQUENCE [LARGE SCALE GENOMIC DNA]</scope>
    <source>
        <strain evidence="4">CGMCC 1.15111</strain>
    </source>
</reference>
<evidence type="ECO:0000313" key="4">
    <source>
        <dbReference type="Proteomes" id="UP000658258"/>
    </source>
</evidence>
<dbReference type="InterPro" id="IPR036866">
    <property type="entry name" value="RibonucZ/Hydroxyglut_hydro"/>
</dbReference>
<gene>
    <name evidence="3" type="ORF">GCM10011340_10600</name>
</gene>
<dbReference type="SMART" id="SM00849">
    <property type="entry name" value="Lactamase_B"/>
    <property type="match status" value="1"/>
</dbReference>
<dbReference type="InterPro" id="IPR001279">
    <property type="entry name" value="Metallo-B-lactamas"/>
</dbReference>
<dbReference type="SUPFAM" id="SSF56281">
    <property type="entry name" value="Metallo-hydrolase/oxidoreductase"/>
    <property type="match status" value="1"/>
</dbReference>
<dbReference type="Gene3D" id="3.60.15.10">
    <property type="entry name" value="Ribonuclease Z/Hydroxyacylglutathione hydrolase-like"/>
    <property type="match status" value="1"/>
</dbReference>
<dbReference type="PANTHER" id="PTHR42951:SF4">
    <property type="entry name" value="ACYL-COENZYME A THIOESTERASE MBLAC2"/>
    <property type="match status" value="1"/>
</dbReference>
<dbReference type="CDD" id="cd16282">
    <property type="entry name" value="metallo-hydrolase-like_MBL-fold"/>
    <property type="match status" value="1"/>
</dbReference>
<keyword evidence="4" id="KW-1185">Reference proteome</keyword>
<dbReference type="RefSeq" id="WP_229838531.1">
    <property type="nucleotide sequence ID" value="NZ_BNAG01000001.1"/>
</dbReference>
<accession>A0ABQ3I286</accession>
<dbReference type="Proteomes" id="UP000658258">
    <property type="component" value="Unassembled WGS sequence"/>
</dbReference>
<dbReference type="InterPro" id="IPR050855">
    <property type="entry name" value="NDM-1-like"/>
</dbReference>
<comment type="similarity">
    <text evidence="1">Belongs to the metallo-beta-lactamase superfamily. Class-B beta-lactamase family.</text>
</comment>
<feature type="domain" description="Metallo-beta-lactamase" evidence="2">
    <location>
        <begin position="50"/>
        <end position="227"/>
    </location>
</feature>
<name>A0ABQ3I286_9BACT</name>